<dbReference type="Proteomes" id="UP000250140">
    <property type="component" value="Unassembled WGS sequence"/>
</dbReference>
<dbReference type="AlphaFoldDB" id="A0A8E2EQX1"/>
<feature type="compositionally biased region" description="Basic residues" evidence="1">
    <location>
        <begin position="210"/>
        <end position="221"/>
    </location>
</feature>
<protein>
    <submittedName>
        <fullName evidence="2">Uncharacterized protein</fullName>
    </submittedName>
</protein>
<feature type="region of interest" description="Disordered" evidence="1">
    <location>
        <begin position="194"/>
        <end position="229"/>
    </location>
</feature>
<evidence type="ECO:0000313" key="3">
    <source>
        <dbReference type="Proteomes" id="UP000250140"/>
    </source>
</evidence>
<reference evidence="2 3" key="1">
    <citation type="journal article" date="2016" name="Nat. Commun.">
        <title>Ectomycorrhizal ecology is imprinted in the genome of the dominant symbiotic fungus Cenococcum geophilum.</title>
        <authorList>
            <consortium name="DOE Joint Genome Institute"/>
            <person name="Peter M."/>
            <person name="Kohler A."/>
            <person name="Ohm R.A."/>
            <person name="Kuo A."/>
            <person name="Krutzmann J."/>
            <person name="Morin E."/>
            <person name="Arend M."/>
            <person name="Barry K.W."/>
            <person name="Binder M."/>
            <person name="Choi C."/>
            <person name="Clum A."/>
            <person name="Copeland A."/>
            <person name="Grisel N."/>
            <person name="Haridas S."/>
            <person name="Kipfer T."/>
            <person name="LaButti K."/>
            <person name="Lindquist E."/>
            <person name="Lipzen A."/>
            <person name="Maire R."/>
            <person name="Meier B."/>
            <person name="Mihaltcheva S."/>
            <person name="Molinier V."/>
            <person name="Murat C."/>
            <person name="Poggeler S."/>
            <person name="Quandt C.A."/>
            <person name="Sperisen C."/>
            <person name="Tritt A."/>
            <person name="Tisserant E."/>
            <person name="Crous P.W."/>
            <person name="Henrissat B."/>
            <person name="Nehls U."/>
            <person name="Egli S."/>
            <person name="Spatafora J.W."/>
            <person name="Grigoriev I.V."/>
            <person name="Martin F.M."/>
        </authorList>
    </citation>
    <scope>NUCLEOTIDE SEQUENCE [LARGE SCALE GENOMIC DNA]</scope>
    <source>
        <strain evidence="2 3">CBS 207.34</strain>
    </source>
</reference>
<evidence type="ECO:0000256" key="1">
    <source>
        <dbReference type="SAM" id="MobiDB-lite"/>
    </source>
</evidence>
<accession>A0A8E2EQX1</accession>
<gene>
    <name evidence="2" type="ORF">AOQ84DRAFT_420880</name>
</gene>
<proteinExistence type="predicted"/>
<dbReference type="EMBL" id="KV750839">
    <property type="protein sequence ID" value="OCL02981.1"/>
    <property type="molecule type" value="Genomic_DNA"/>
</dbReference>
<sequence length="323" mass="35848">MALFHSRYPLRSFTRLGFMDINEPAPSSPVEETTLHQEVKETAHPLSTASIHDTHGGLLSGAAVFGSSLADTSEDSMVDSQTGSTTLLGDLEPVVSPVVLEQGTSTVGTHFTLIDDEIRDKGDRINEFDLALNSEAQCAGTVINDEAMDDIELFAETEGAFQNEETSSTQEEPEPSRARYKEIPSTAGLDRPLLSNRKILTRKDEPDSPRRHRLTVQRKQKATVPSRNTSITRPRYARNSKHIPTDISGQVQYGRKPNWNALTKEIDLGWLKMQMEWLALKQAVEGSENHLLLKKAQEFEKILGTALEEASKAEPLEAQEFGH</sequence>
<keyword evidence="3" id="KW-1185">Reference proteome</keyword>
<feature type="region of interest" description="Disordered" evidence="1">
    <location>
        <begin position="159"/>
        <end position="178"/>
    </location>
</feature>
<evidence type="ECO:0000313" key="2">
    <source>
        <dbReference type="EMBL" id="OCL02981.1"/>
    </source>
</evidence>
<name>A0A8E2EQX1_9PEZI</name>
<organism evidence="2 3">
    <name type="scientific">Glonium stellatum</name>
    <dbReference type="NCBI Taxonomy" id="574774"/>
    <lineage>
        <taxon>Eukaryota</taxon>
        <taxon>Fungi</taxon>
        <taxon>Dikarya</taxon>
        <taxon>Ascomycota</taxon>
        <taxon>Pezizomycotina</taxon>
        <taxon>Dothideomycetes</taxon>
        <taxon>Pleosporomycetidae</taxon>
        <taxon>Gloniales</taxon>
        <taxon>Gloniaceae</taxon>
        <taxon>Glonium</taxon>
    </lineage>
</organism>